<dbReference type="PANTHER" id="PTHR37481:SF1">
    <property type="entry name" value="LIPOPOLYSACCHARIDE EXPORT SYSTEM PROTEIN LPTC"/>
    <property type="match status" value="1"/>
</dbReference>
<dbReference type="InterPro" id="IPR052363">
    <property type="entry name" value="LPS_export_LptC"/>
</dbReference>
<dbReference type="Proteomes" id="UP000243535">
    <property type="component" value="Unassembled WGS sequence"/>
</dbReference>
<dbReference type="STRING" id="375574.GCA_001418035_02022"/>
<dbReference type="GO" id="GO:0030288">
    <property type="term" value="C:outer membrane-bounded periplasmic space"/>
    <property type="evidence" value="ECO:0007669"/>
    <property type="project" value="TreeGrafter"/>
</dbReference>
<keyword evidence="1" id="KW-1003">Cell membrane</keyword>
<evidence type="ECO:0000256" key="3">
    <source>
        <dbReference type="ARBA" id="ARBA00022692"/>
    </source>
</evidence>
<dbReference type="GO" id="GO:0015221">
    <property type="term" value="F:lipopolysaccharide transmembrane transporter activity"/>
    <property type="evidence" value="ECO:0007669"/>
    <property type="project" value="InterPro"/>
</dbReference>
<dbReference type="OrthoDB" id="8584279at2"/>
<dbReference type="Pfam" id="PF06835">
    <property type="entry name" value="LptC"/>
    <property type="match status" value="1"/>
</dbReference>
<gene>
    <name evidence="6" type="ORF">Ga0061063_2237</name>
</gene>
<evidence type="ECO:0000256" key="1">
    <source>
        <dbReference type="ARBA" id="ARBA00022475"/>
    </source>
</evidence>
<proteinExistence type="predicted"/>
<dbReference type="GO" id="GO:0017089">
    <property type="term" value="F:glycolipid transfer activity"/>
    <property type="evidence" value="ECO:0007669"/>
    <property type="project" value="TreeGrafter"/>
</dbReference>
<keyword evidence="4" id="KW-1133">Transmembrane helix</keyword>
<evidence type="ECO:0000313" key="6">
    <source>
        <dbReference type="EMBL" id="CUA85005.1"/>
    </source>
</evidence>
<keyword evidence="7" id="KW-1185">Reference proteome</keyword>
<sequence length="186" mass="21893">MSVRPQRLFPLVLVVLMGLTTFWLDQISRWIPSGFRLDPAKPEYVAEKFTATRFNENGMLRDRISAQRMWQYPEKPDMYFQRPHLQVFQEGRMQYDVTGETGRYHSKNRQAWFDDRVVFYKPQDEKPETRVLTSRLEVNTATRITRTAAPVEIHYGNSVAHATGLYYDQQAGLLKLLSQVKVVYEK</sequence>
<accession>A0A0K6H278</accession>
<evidence type="ECO:0000313" key="7">
    <source>
        <dbReference type="Proteomes" id="UP000243535"/>
    </source>
</evidence>
<dbReference type="RefSeq" id="WP_054285480.1">
    <property type="nucleotide sequence ID" value="NZ_CYHA01000005.1"/>
</dbReference>
<evidence type="ECO:0000256" key="4">
    <source>
        <dbReference type="ARBA" id="ARBA00022989"/>
    </source>
</evidence>
<dbReference type="AlphaFoldDB" id="A0A0K6H278"/>
<dbReference type="InterPro" id="IPR026265">
    <property type="entry name" value="LptC"/>
</dbReference>
<keyword evidence="5" id="KW-0472">Membrane</keyword>
<protein>
    <submittedName>
        <fullName evidence="6">Lipopolysaccharide export system protein LptC</fullName>
    </submittedName>
</protein>
<organism evidence="6 7">
    <name type="scientific">Gulbenkiania indica</name>
    <dbReference type="NCBI Taxonomy" id="375574"/>
    <lineage>
        <taxon>Bacteria</taxon>
        <taxon>Pseudomonadati</taxon>
        <taxon>Pseudomonadota</taxon>
        <taxon>Betaproteobacteria</taxon>
        <taxon>Neisseriales</taxon>
        <taxon>Chromobacteriaceae</taxon>
        <taxon>Gulbenkiania</taxon>
    </lineage>
</organism>
<name>A0A0K6H278_9NEIS</name>
<dbReference type="InterPro" id="IPR010664">
    <property type="entry name" value="LipoPS_assembly_LptC-rel"/>
</dbReference>
<dbReference type="PANTHER" id="PTHR37481">
    <property type="entry name" value="LIPOPOLYSACCHARIDE EXPORT SYSTEM PROTEIN LPTC"/>
    <property type="match status" value="1"/>
</dbReference>
<keyword evidence="3" id="KW-0812">Transmembrane</keyword>
<keyword evidence="2" id="KW-0997">Cell inner membrane</keyword>
<dbReference type="Gene3D" id="2.60.450.10">
    <property type="entry name" value="Lipopolysaccharide (LPS) transport protein A like domain"/>
    <property type="match status" value="1"/>
</dbReference>
<evidence type="ECO:0000256" key="2">
    <source>
        <dbReference type="ARBA" id="ARBA00022519"/>
    </source>
</evidence>
<reference evidence="7" key="1">
    <citation type="submission" date="2015-08" db="EMBL/GenBank/DDBJ databases">
        <authorList>
            <person name="Varghese N."/>
        </authorList>
    </citation>
    <scope>NUCLEOTIDE SEQUENCE [LARGE SCALE GENOMIC DNA]</scope>
    <source>
        <strain evidence="7">DSM 17901</strain>
    </source>
</reference>
<dbReference type="NCBIfam" id="TIGR04409">
    <property type="entry name" value="LptC_YrbK"/>
    <property type="match status" value="1"/>
</dbReference>
<dbReference type="GO" id="GO:0005886">
    <property type="term" value="C:plasma membrane"/>
    <property type="evidence" value="ECO:0007669"/>
    <property type="project" value="InterPro"/>
</dbReference>
<evidence type="ECO:0000256" key="5">
    <source>
        <dbReference type="ARBA" id="ARBA00023136"/>
    </source>
</evidence>
<dbReference type="EMBL" id="CYHA01000005">
    <property type="protein sequence ID" value="CUA85005.1"/>
    <property type="molecule type" value="Genomic_DNA"/>
</dbReference>